<reference evidence="1 2" key="1">
    <citation type="submission" date="2019-04" db="EMBL/GenBank/DDBJ databases">
        <title>Phreatobacter aquaticus sp. nov.</title>
        <authorList>
            <person name="Choi A."/>
        </authorList>
    </citation>
    <scope>NUCLEOTIDE SEQUENCE [LARGE SCALE GENOMIC DNA]</scope>
    <source>
        <strain evidence="1 2">KCTC 52518</strain>
    </source>
</reference>
<gene>
    <name evidence="1" type="ORF">E8M01_28715</name>
</gene>
<proteinExistence type="predicted"/>
<dbReference type="SUPFAM" id="SSF53187">
    <property type="entry name" value="Zn-dependent exopeptidases"/>
    <property type="match status" value="1"/>
</dbReference>
<accession>A0A4D7BB48</accession>
<evidence type="ECO:0000313" key="1">
    <source>
        <dbReference type="EMBL" id="QCI67860.1"/>
    </source>
</evidence>
<evidence type="ECO:0000313" key="2">
    <source>
        <dbReference type="Proteomes" id="UP000298781"/>
    </source>
</evidence>
<dbReference type="AlphaFoldDB" id="A0A4D7BB48"/>
<keyword evidence="1" id="KW-0378">Hydrolase</keyword>
<sequence length="270" mass="29130">MIAAKPLPGTASPGADLPSTPAAAPPVVTVLNPEGRSAIVLVCEHASNFIPADYDDLGLPVAELQRHIAWDIGAEAVTRRLSRLLDAPAVIAGWSRLLIDGNRPLGTPSSIPEISEATVVPGNRALSADQRAARATRFFKPFHDRLAAFLDQRLLAGLETRLVAIHSFTPAFLGVARPWHAGILFDHSDAWGRQLVAALDRPDRPVVANEPYRIEPDTDYLAPVHGQGRGLETVLVELRQDLVASVEGQDYWAGELAGVLKEAPPTRKKR</sequence>
<dbReference type="EMBL" id="CP039690">
    <property type="protein sequence ID" value="QCI67860.1"/>
    <property type="molecule type" value="Genomic_DNA"/>
</dbReference>
<dbReference type="Proteomes" id="UP000298781">
    <property type="component" value="Chromosome"/>
</dbReference>
<organism evidence="1 2">
    <name type="scientific">Phreatobacter stygius</name>
    <dbReference type="NCBI Taxonomy" id="1940610"/>
    <lineage>
        <taxon>Bacteria</taxon>
        <taxon>Pseudomonadati</taxon>
        <taxon>Pseudomonadota</taxon>
        <taxon>Alphaproteobacteria</taxon>
        <taxon>Hyphomicrobiales</taxon>
        <taxon>Phreatobacteraceae</taxon>
        <taxon>Phreatobacter</taxon>
    </lineage>
</organism>
<dbReference type="Gene3D" id="3.40.630.40">
    <property type="entry name" value="Zn-dependent exopeptidases"/>
    <property type="match status" value="1"/>
</dbReference>
<dbReference type="KEGG" id="pstg:E8M01_28715"/>
<dbReference type="RefSeq" id="WP_136963284.1">
    <property type="nucleotide sequence ID" value="NZ_CP039690.1"/>
</dbReference>
<dbReference type="InterPro" id="IPR007709">
    <property type="entry name" value="N-FG_amidohydro"/>
</dbReference>
<dbReference type="PIRSF" id="PIRSF029730">
    <property type="entry name" value="UCP029730"/>
    <property type="match status" value="1"/>
</dbReference>
<dbReference type="InterPro" id="IPR011227">
    <property type="entry name" value="UCP029730"/>
</dbReference>
<dbReference type="GO" id="GO:0016787">
    <property type="term" value="F:hydrolase activity"/>
    <property type="evidence" value="ECO:0007669"/>
    <property type="project" value="UniProtKB-KW"/>
</dbReference>
<dbReference type="Pfam" id="PF05013">
    <property type="entry name" value="FGase"/>
    <property type="match status" value="1"/>
</dbReference>
<name>A0A4D7BB48_9HYPH</name>
<keyword evidence="2" id="KW-1185">Reference proteome</keyword>
<protein>
    <submittedName>
        <fullName evidence="1">N-formylglutamate amidohydrolase</fullName>
    </submittedName>
</protein>
<dbReference type="OrthoDB" id="9815326at2"/>